<evidence type="ECO:0000313" key="10">
    <source>
        <dbReference type="Proteomes" id="UP000271227"/>
    </source>
</evidence>
<feature type="transmembrane region" description="Helical" evidence="8">
    <location>
        <begin position="351"/>
        <end position="370"/>
    </location>
</feature>
<evidence type="ECO:0000256" key="3">
    <source>
        <dbReference type="ARBA" id="ARBA00022448"/>
    </source>
</evidence>
<dbReference type="GO" id="GO:0022857">
    <property type="term" value="F:transmembrane transporter activity"/>
    <property type="evidence" value="ECO:0007669"/>
    <property type="project" value="InterPro"/>
</dbReference>
<feature type="transmembrane region" description="Helical" evidence="8">
    <location>
        <begin position="322"/>
        <end position="345"/>
    </location>
</feature>
<keyword evidence="6 8" id="KW-1133">Transmembrane helix</keyword>
<name>A0A3M0CCZ5_9PROT</name>
<dbReference type="PANTHER" id="PTHR30472:SF25">
    <property type="entry name" value="ABC TRANSPORTER PERMEASE PROTEIN MJ0876-RELATED"/>
    <property type="match status" value="1"/>
</dbReference>
<dbReference type="PANTHER" id="PTHR30472">
    <property type="entry name" value="FERRIC ENTEROBACTIN TRANSPORT SYSTEM PERMEASE PROTEIN"/>
    <property type="match status" value="1"/>
</dbReference>
<evidence type="ECO:0000313" key="9">
    <source>
        <dbReference type="EMBL" id="RMB07704.1"/>
    </source>
</evidence>
<evidence type="ECO:0000256" key="8">
    <source>
        <dbReference type="SAM" id="Phobius"/>
    </source>
</evidence>
<feature type="transmembrane region" description="Helical" evidence="8">
    <location>
        <begin position="131"/>
        <end position="153"/>
    </location>
</feature>
<keyword evidence="10" id="KW-1185">Reference proteome</keyword>
<comment type="subcellular location">
    <subcellularLocation>
        <location evidence="1">Cell membrane</location>
        <topology evidence="1">Multi-pass membrane protein</topology>
    </subcellularLocation>
</comment>
<dbReference type="OrthoDB" id="9811975at2"/>
<comment type="similarity">
    <text evidence="2">Belongs to the binding-protein-dependent transport system permease family. FecCD subfamily.</text>
</comment>
<feature type="transmembrane region" description="Helical" evidence="8">
    <location>
        <begin position="284"/>
        <end position="310"/>
    </location>
</feature>
<dbReference type="InParanoid" id="A0A3M0CCZ5"/>
<feature type="transmembrane region" description="Helical" evidence="8">
    <location>
        <begin position="38"/>
        <end position="64"/>
    </location>
</feature>
<keyword evidence="5 8" id="KW-0812">Transmembrane</keyword>
<keyword evidence="3" id="KW-0813">Transport</keyword>
<feature type="transmembrane region" description="Helical" evidence="8">
    <location>
        <begin position="234"/>
        <end position="253"/>
    </location>
</feature>
<evidence type="ECO:0000256" key="7">
    <source>
        <dbReference type="ARBA" id="ARBA00023136"/>
    </source>
</evidence>
<evidence type="ECO:0000256" key="6">
    <source>
        <dbReference type="ARBA" id="ARBA00022989"/>
    </source>
</evidence>
<accession>A0A3M0CCZ5</accession>
<dbReference type="FunFam" id="1.10.3470.10:FF:000001">
    <property type="entry name" value="Vitamin B12 ABC transporter permease BtuC"/>
    <property type="match status" value="1"/>
</dbReference>
<keyword evidence="7 8" id="KW-0472">Membrane</keyword>
<evidence type="ECO:0000256" key="5">
    <source>
        <dbReference type="ARBA" id="ARBA00022692"/>
    </source>
</evidence>
<dbReference type="Pfam" id="PF01032">
    <property type="entry name" value="FecCD"/>
    <property type="match status" value="1"/>
</dbReference>
<dbReference type="GO" id="GO:0005886">
    <property type="term" value="C:plasma membrane"/>
    <property type="evidence" value="ECO:0007669"/>
    <property type="project" value="UniProtKB-SubCell"/>
</dbReference>
<keyword evidence="4" id="KW-1003">Cell membrane</keyword>
<gene>
    <name evidence="9" type="ORF">BXY39_1792</name>
</gene>
<dbReference type="Gene3D" id="1.10.3470.10">
    <property type="entry name" value="ABC transporter involved in vitamin B12 uptake, BtuC"/>
    <property type="match status" value="1"/>
</dbReference>
<dbReference type="EMBL" id="REFR01000011">
    <property type="protein sequence ID" value="RMB07704.1"/>
    <property type="molecule type" value="Genomic_DNA"/>
</dbReference>
<dbReference type="RefSeq" id="WP_121938502.1">
    <property type="nucleotide sequence ID" value="NZ_REFR01000011.1"/>
</dbReference>
<evidence type="ECO:0000256" key="4">
    <source>
        <dbReference type="ARBA" id="ARBA00022475"/>
    </source>
</evidence>
<evidence type="ECO:0000256" key="2">
    <source>
        <dbReference type="ARBA" id="ARBA00007935"/>
    </source>
</evidence>
<dbReference type="InterPro" id="IPR037294">
    <property type="entry name" value="ABC_BtuC-like"/>
</dbReference>
<feature type="transmembrane region" description="Helical" evidence="8">
    <location>
        <begin position="98"/>
        <end position="119"/>
    </location>
</feature>
<sequence>MTAPLTSPVAAHGVTAQGRPDQRDVRIALPKQPSGTAILWTLGALTAVMALANIAAGAYALSLWQILGAVARMVGVNAGGSVTDADIMILSQIRLPRVAIGLVVGAGLGVAGAVLQGLFRNPLAEPGLVGVSGGAALAAVSVIVFGGSTILLGDINITSYALPVAAFSGGLAATLFLFTVSRFSNGDPVATMLLVGIALNAITVAAIGAMQYVSDEAELRLLTFWMMGGLGSITWERALPAIFLVVPSVLWLVRLAPGLNAYQLGRDGAAHIGIDTGRLTAFGVIASALAVGASVAVTGIISFVGLMVPHLVRQIGSADHRFVLPASALLGSALVLGADLAARLSVAPAELPIGLVTSALGGPFFLWLILRRRSTNGGGSR</sequence>
<protein>
    <submittedName>
        <fullName evidence="9">Iron complex transport system permease protein</fullName>
    </submittedName>
</protein>
<comment type="caution">
    <text evidence="9">The sequence shown here is derived from an EMBL/GenBank/DDBJ whole genome shotgun (WGS) entry which is preliminary data.</text>
</comment>
<dbReference type="AlphaFoldDB" id="A0A3M0CCZ5"/>
<organism evidence="9 10">
    <name type="scientific">Eilatimonas milleporae</name>
    <dbReference type="NCBI Taxonomy" id="911205"/>
    <lineage>
        <taxon>Bacteria</taxon>
        <taxon>Pseudomonadati</taxon>
        <taxon>Pseudomonadota</taxon>
        <taxon>Alphaproteobacteria</taxon>
        <taxon>Kordiimonadales</taxon>
        <taxon>Kordiimonadaceae</taxon>
        <taxon>Eilatimonas</taxon>
    </lineage>
</organism>
<feature type="transmembrane region" description="Helical" evidence="8">
    <location>
        <begin position="192"/>
        <end position="213"/>
    </location>
</feature>
<dbReference type="Proteomes" id="UP000271227">
    <property type="component" value="Unassembled WGS sequence"/>
</dbReference>
<reference evidence="9 10" key="1">
    <citation type="submission" date="2018-10" db="EMBL/GenBank/DDBJ databases">
        <title>Genomic Encyclopedia of Archaeal and Bacterial Type Strains, Phase II (KMG-II): from individual species to whole genera.</title>
        <authorList>
            <person name="Goeker M."/>
        </authorList>
    </citation>
    <scope>NUCLEOTIDE SEQUENCE [LARGE SCALE GENOMIC DNA]</scope>
    <source>
        <strain evidence="9 10">DSM 25217</strain>
    </source>
</reference>
<proteinExistence type="inferred from homology"/>
<dbReference type="InterPro" id="IPR000522">
    <property type="entry name" value="ABC_transptr_permease_BtuC"/>
</dbReference>
<feature type="transmembrane region" description="Helical" evidence="8">
    <location>
        <begin position="160"/>
        <end position="180"/>
    </location>
</feature>
<dbReference type="GO" id="GO:0033214">
    <property type="term" value="P:siderophore-iron import into cell"/>
    <property type="evidence" value="ECO:0007669"/>
    <property type="project" value="TreeGrafter"/>
</dbReference>
<dbReference type="SUPFAM" id="SSF81345">
    <property type="entry name" value="ABC transporter involved in vitamin B12 uptake, BtuC"/>
    <property type="match status" value="1"/>
</dbReference>
<dbReference type="CDD" id="cd06550">
    <property type="entry name" value="TM_ABC_iron-siderophores_like"/>
    <property type="match status" value="1"/>
</dbReference>
<dbReference type="FunCoup" id="A0A3M0CCZ5">
    <property type="interactions" value="208"/>
</dbReference>
<evidence type="ECO:0000256" key="1">
    <source>
        <dbReference type="ARBA" id="ARBA00004651"/>
    </source>
</evidence>